<dbReference type="RefSeq" id="WP_152260584.1">
    <property type="nucleotide sequence ID" value="NZ_CP045143.1"/>
</dbReference>
<evidence type="ECO:0000313" key="2">
    <source>
        <dbReference type="Proteomes" id="UP000326779"/>
    </source>
</evidence>
<reference evidence="1 2" key="1">
    <citation type="submission" date="2019-10" db="EMBL/GenBank/DDBJ databases">
        <title>The completed genome of Lactobacillus harbinensis M1.</title>
        <authorList>
            <person name="Zheng Y."/>
        </authorList>
    </citation>
    <scope>NUCLEOTIDE SEQUENCE [LARGE SCALE GENOMIC DNA]</scope>
    <source>
        <strain evidence="1 2">M1</strain>
    </source>
</reference>
<organism evidence="1 2">
    <name type="scientific">Schleiferilactobacillus harbinensis</name>
    <dbReference type="NCBI Taxonomy" id="304207"/>
    <lineage>
        <taxon>Bacteria</taxon>
        <taxon>Bacillati</taxon>
        <taxon>Bacillota</taxon>
        <taxon>Bacilli</taxon>
        <taxon>Lactobacillales</taxon>
        <taxon>Lactobacillaceae</taxon>
        <taxon>Schleiferilactobacillus</taxon>
    </lineage>
</organism>
<evidence type="ECO:0000313" key="1">
    <source>
        <dbReference type="EMBL" id="QFR23173.1"/>
    </source>
</evidence>
<proteinExistence type="predicted"/>
<dbReference type="EMBL" id="CP045143">
    <property type="protein sequence ID" value="QFR23173.1"/>
    <property type="molecule type" value="Genomic_DNA"/>
</dbReference>
<protein>
    <recommendedName>
        <fullName evidence="3">YtxH domain-containing protein</fullName>
    </recommendedName>
</protein>
<dbReference type="KEGG" id="lhb:D1010_07020"/>
<sequence>MPKFRHGLVLGAIVGTAWALFTAKKTGADRQRDTAAYLDDVTGAVQDVSASAGKLQTALGHLLTQLQTTVPTVQKQVERDIADFQFQAQPRLNQINETLTTLQADAAGFTDQKVTNKS</sequence>
<evidence type="ECO:0008006" key="3">
    <source>
        <dbReference type="Google" id="ProtNLM"/>
    </source>
</evidence>
<accession>A0A5P8M3Z5</accession>
<name>A0A5P8M3Z5_9LACO</name>
<dbReference type="Proteomes" id="UP000326779">
    <property type="component" value="Chromosome"/>
</dbReference>
<dbReference type="AlphaFoldDB" id="A0A5P8M3Z5"/>
<gene>
    <name evidence="1" type="ORF">D1010_07020</name>
</gene>